<evidence type="ECO:0000256" key="1">
    <source>
        <dbReference type="ARBA" id="ARBA00010923"/>
    </source>
</evidence>
<organism evidence="5 6">
    <name type="scientific">Micromonospora antibiotica</name>
    <dbReference type="NCBI Taxonomy" id="2807623"/>
    <lineage>
        <taxon>Bacteria</taxon>
        <taxon>Bacillati</taxon>
        <taxon>Actinomycetota</taxon>
        <taxon>Actinomycetes</taxon>
        <taxon>Micromonosporales</taxon>
        <taxon>Micromonosporaceae</taxon>
        <taxon>Micromonospora</taxon>
    </lineage>
</organism>
<reference evidence="5 6" key="1">
    <citation type="submission" date="2021-03" db="EMBL/GenBank/DDBJ databases">
        <authorList>
            <person name="Lee D.-H."/>
        </authorList>
    </citation>
    <scope>NUCLEOTIDE SEQUENCE [LARGE SCALE GENOMIC DNA]</scope>
    <source>
        <strain evidence="5 6">MMS20-R2-23</strain>
    </source>
</reference>
<evidence type="ECO:0000256" key="3">
    <source>
        <dbReference type="ARBA" id="ARBA00023125"/>
    </source>
</evidence>
<dbReference type="InterPro" id="IPR000055">
    <property type="entry name" value="Restrct_endonuc_typeI_TRD"/>
</dbReference>
<dbReference type="PANTHER" id="PTHR30408:SF12">
    <property type="entry name" value="TYPE I RESTRICTION ENZYME MJAVIII SPECIFICITY SUBUNIT"/>
    <property type="match status" value="1"/>
</dbReference>
<evidence type="ECO:0000256" key="2">
    <source>
        <dbReference type="ARBA" id="ARBA00022747"/>
    </source>
</evidence>
<feature type="domain" description="Type I restriction modification DNA specificity" evidence="4">
    <location>
        <begin position="216"/>
        <end position="392"/>
    </location>
</feature>
<dbReference type="CDD" id="cd17276">
    <property type="entry name" value="RMtype1_S_Sau1132ORF3780P-TRD1-CR1_like"/>
    <property type="match status" value="1"/>
</dbReference>
<comment type="similarity">
    <text evidence="1">Belongs to the type-I restriction system S methylase family.</text>
</comment>
<gene>
    <name evidence="5" type="ORF">JQN83_12530</name>
</gene>
<keyword evidence="5" id="KW-0255">Endonuclease</keyword>
<proteinExistence type="inferred from homology"/>
<evidence type="ECO:0000313" key="5">
    <source>
        <dbReference type="EMBL" id="MBO4161629.1"/>
    </source>
</evidence>
<keyword evidence="5" id="KW-0540">Nuclease</keyword>
<evidence type="ECO:0000259" key="4">
    <source>
        <dbReference type="Pfam" id="PF01420"/>
    </source>
</evidence>
<dbReference type="InterPro" id="IPR044946">
    <property type="entry name" value="Restrct_endonuc_typeI_TRD_sf"/>
</dbReference>
<dbReference type="GO" id="GO:0004519">
    <property type="term" value="F:endonuclease activity"/>
    <property type="evidence" value="ECO:0007669"/>
    <property type="project" value="UniProtKB-KW"/>
</dbReference>
<accession>A0ABS3V7P3</accession>
<dbReference type="InterPro" id="IPR052021">
    <property type="entry name" value="Type-I_RS_S_subunit"/>
</dbReference>
<name>A0ABS3V7P3_9ACTN</name>
<sequence>MTLNLDRGSWKRVAFGDVVRNLNVTVRDAEAAGIDRVIAMEHLDPGELRISRWGTVEDGSTFTRRVRPGQTLFGKRRAYQRKAAFAEFDAITSGDILVFEADDTQLLPELLPFLVRSEGFYDHALGTSAGSLSPRTNWRDLANYEFELPSVDEQQHLVRLLWAVERHLGAVRQVRGVLKEAYLQARLALLTVGPNGPWRTAAVPLDAADFWTRNVPKGWTAATVSDVSTVRSGATPSRSQQARYFDGGTIPWVKTLDLNESVILVTDERITDSAVSETSAVVLPEGTVLVAMYGGFGQIGRTARLGVDAATNQAVSALLDLRKEVLPQFMHEVLKAGRSKWRKVAASSRKDPNITKRDVERFDFPLPPVGEQKQILDLLALIQGAIHKSEKNSASLTVSRRALLADIFRGGR</sequence>
<dbReference type="PANTHER" id="PTHR30408">
    <property type="entry name" value="TYPE-1 RESTRICTION ENZYME ECOKI SPECIFICITY PROTEIN"/>
    <property type="match status" value="1"/>
</dbReference>
<keyword evidence="3" id="KW-0238">DNA-binding</keyword>
<keyword evidence="5" id="KW-0378">Hydrolase</keyword>
<dbReference type="EMBL" id="JAGFWR010000005">
    <property type="protein sequence ID" value="MBO4161629.1"/>
    <property type="molecule type" value="Genomic_DNA"/>
</dbReference>
<dbReference type="RefSeq" id="WP_208567285.1">
    <property type="nucleotide sequence ID" value="NZ_JAGFWR010000005.1"/>
</dbReference>
<evidence type="ECO:0000313" key="6">
    <source>
        <dbReference type="Proteomes" id="UP000671399"/>
    </source>
</evidence>
<keyword evidence="6" id="KW-1185">Reference proteome</keyword>
<dbReference type="Proteomes" id="UP000671399">
    <property type="component" value="Unassembled WGS sequence"/>
</dbReference>
<dbReference type="SUPFAM" id="SSF116734">
    <property type="entry name" value="DNA methylase specificity domain"/>
    <property type="match status" value="2"/>
</dbReference>
<protein>
    <submittedName>
        <fullName evidence="5">Restriction endonuclease subunit S</fullName>
    </submittedName>
</protein>
<dbReference type="Gene3D" id="3.90.220.20">
    <property type="entry name" value="DNA methylase specificity domains"/>
    <property type="match status" value="2"/>
</dbReference>
<dbReference type="Pfam" id="PF01420">
    <property type="entry name" value="Methylase_S"/>
    <property type="match status" value="1"/>
</dbReference>
<comment type="caution">
    <text evidence="5">The sequence shown here is derived from an EMBL/GenBank/DDBJ whole genome shotgun (WGS) entry which is preliminary data.</text>
</comment>
<keyword evidence="2" id="KW-0680">Restriction system</keyword>